<evidence type="ECO:0000313" key="2">
    <source>
        <dbReference type="EMBL" id="KFA86763.1"/>
    </source>
</evidence>
<evidence type="ECO:0000256" key="1">
    <source>
        <dbReference type="SAM" id="MobiDB-lite"/>
    </source>
</evidence>
<evidence type="ECO:0008006" key="4">
    <source>
        <dbReference type="Google" id="ProtNLM"/>
    </source>
</evidence>
<dbReference type="AlphaFoldDB" id="A0A084SE78"/>
<evidence type="ECO:0000313" key="3">
    <source>
        <dbReference type="Proteomes" id="UP000028547"/>
    </source>
</evidence>
<accession>A0A084SE78</accession>
<proteinExistence type="predicted"/>
<organism evidence="2 3">
    <name type="scientific">Archangium violaceum Cb vi76</name>
    <dbReference type="NCBI Taxonomy" id="1406225"/>
    <lineage>
        <taxon>Bacteria</taxon>
        <taxon>Pseudomonadati</taxon>
        <taxon>Myxococcota</taxon>
        <taxon>Myxococcia</taxon>
        <taxon>Myxococcales</taxon>
        <taxon>Cystobacterineae</taxon>
        <taxon>Archangiaceae</taxon>
        <taxon>Archangium</taxon>
    </lineage>
</organism>
<reference evidence="2 3" key="1">
    <citation type="submission" date="2014-07" db="EMBL/GenBank/DDBJ databases">
        <title>Draft Genome Sequence of Gephyronic Acid Producer, Cystobacter violaceus Strain Cb vi76.</title>
        <authorList>
            <person name="Stevens D.C."/>
            <person name="Young J."/>
            <person name="Carmichael R."/>
            <person name="Tan J."/>
            <person name="Taylor R.E."/>
        </authorList>
    </citation>
    <scope>NUCLEOTIDE SEQUENCE [LARGE SCALE GENOMIC DNA]</scope>
    <source>
        <strain evidence="2 3">Cb vi76</strain>
    </source>
</reference>
<dbReference type="EMBL" id="JPMI01000424">
    <property type="protein sequence ID" value="KFA86763.1"/>
    <property type="molecule type" value="Genomic_DNA"/>
</dbReference>
<protein>
    <recommendedName>
        <fullName evidence="4">NUDIX hydrolase</fullName>
    </recommendedName>
</protein>
<dbReference type="Proteomes" id="UP000028547">
    <property type="component" value="Unassembled WGS sequence"/>
</dbReference>
<name>A0A084SE78_9BACT</name>
<sequence length="156" mass="16922">MSDGGAWQGNVKARLYERVRKRGYDSLTAFAEAHPTASLVELADELGPDDIAAVQVFSGLVAEAERSGKVTRLVRGQLVRELAEALPDGWPALLDDEARFAVAEALGLWSAYTPETHEERVRKAGDALLANPPPPGWRPPGPDDELLLTLLPDEEV</sequence>
<feature type="compositionally biased region" description="Pro residues" evidence="1">
    <location>
        <begin position="131"/>
        <end position="140"/>
    </location>
</feature>
<feature type="compositionally biased region" description="Acidic residues" evidence="1">
    <location>
        <begin position="142"/>
        <end position="156"/>
    </location>
</feature>
<gene>
    <name evidence="2" type="ORF">Q664_52140</name>
</gene>
<comment type="caution">
    <text evidence="2">The sequence shown here is derived from an EMBL/GenBank/DDBJ whole genome shotgun (WGS) entry which is preliminary data.</text>
</comment>
<feature type="region of interest" description="Disordered" evidence="1">
    <location>
        <begin position="123"/>
        <end position="156"/>
    </location>
</feature>
<dbReference type="RefSeq" id="WP_043414631.1">
    <property type="nucleotide sequence ID" value="NZ_JPMI01000424.1"/>
</dbReference>